<dbReference type="EMBL" id="ASPP01009971">
    <property type="protein sequence ID" value="ETO23407.1"/>
    <property type="molecule type" value="Genomic_DNA"/>
</dbReference>
<evidence type="ECO:0000256" key="1">
    <source>
        <dbReference type="SAM" id="MobiDB-lite"/>
    </source>
</evidence>
<dbReference type="SUPFAM" id="SSF143791">
    <property type="entry name" value="DUSP-like"/>
    <property type="match status" value="1"/>
</dbReference>
<keyword evidence="3" id="KW-0378">Hydrolase</keyword>
<evidence type="ECO:0000259" key="2">
    <source>
        <dbReference type="PROSITE" id="PS51283"/>
    </source>
</evidence>
<feature type="region of interest" description="Disordered" evidence="1">
    <location>
        <begin position="162"/>
        <end position="182"/>
    </location>
</feature>
<proteinExistence type="predicted"/>
<dbReference type="SMART" id="SM00695">
    <property type="entry name" value="DUSP"/>
    <property type="match status" value="1"/>
</dbReference>
<dbReference type="PROSITE" id="PS51283">
    <property type="entry name" value="DUSP"/>
    <property type="match status" value="1"/>
</dbReference>
<feature type="domain" description="DUSP" evidence="2">
    <location>
        <begin position="58"/>
        <end position="162"/>
    </location>
</feature>
<evidence type="ECO:0000313" key="3">
    <source>
        <dbReference type="EMBL" id="ETO23407.1"/>
    </source>
</evidence>
<gene>
    <name evidence="3" type="ORF">RFI_13775</name>
</gene>
<feature type="compositionally biased region" description="Basic and acidic residues" evidence="1">
    <location>
        <begin position="167"/>
        <end position="176"/>
    </location>
</feature>
<protein>
    <submittedName>
        <fullName evidence="3">Ubiquitin carboxyl-terminal hydrolase</fullName>
    </submittedName>
</protein>
<feature type="non-terminal residue" evidence="3">
    <location>
        <position position="1"/>
    </location>
</feature>
<dbReference type="Gene3D" id="3.30.2230.10">
    <property type="entry name" value="DUSP-like"/>
    <property type="match status" value="1"/>
</dbReference>
<organism evidence="3 4">
    <name type="scientific">Reticulomyxa filosa</name>
    <dbReference type="NCBI Taxonomy" id="46433"/>
    <lineage>
        <taxon>Eukaryota</taxon>
        <taxon>Sar</taxon>
        <taxon>Rhizaria</taxon>
        <taxon>Retaria</taxon>
        <taxon>Foraminifera</taxon>
        <taxon>Monothalamids</taxon>
        <taxon>Reticulomyxidae</taxon>
        <taxon>Reticulomyxa</taxon>
    </lineage>
</organism>
<dbReference type="AlphaFoldDB" id="X6NDK7"/>
<dbReference type="Proteomes" id="UP000023152">
    <property type="component" value="Unassembled WGS sequence"/>
</dbReference>
<dbReference type="InterPro" id="IPR006615">
    <property type="entry name" value="Pept_C19_DUSP"/>
</dbReference>
<dbReference type="OrthoDB" id="73004at2759"/>
<comment type="caution">
    <text evidence="3">The sequence shown here is derived from an EMBL/GenBank/DDBJ whole genome shotgun (WGS) entry which is preliminary data.</text>
</comment>
<dbReference type="GO" id="GO:0004843">
    <property type="term" value="F:cysteine-type deubiquitinase activity"/>
    <property type="evidence" value="ECO:0007669"/>
    <property type="project" value="InterPro"/>
</dbReference>
<keyword evidence="4" id="KW-1185">Reference proteome</keyword>
<reference evidence="3 4" key="1">
    <citation type="journal article" date="2013" name="Curr. Biol.">
        <title>The Genome of the Foraminiferan Reticulomyxa filosa.</title>
        <authorList>
            <person name="Glockner G."/>
            <person name="Hulsmann N."/>
            <person name="Schleicher M."/>
            <person name="Noegel A.A."/>
            <person name="Eichinger L."/>
            <person name="Gallinger C."/>
            <person name="Pawlowski J."/>
            <person name="Sierra R."/>
            <person name="Euteneuer U."/>
            <person name="Pillet L."/>
            <person name="Moustafa A."/>
            <person name="Platzer M."/>
            <person name="Groth M."/>
            <person name="Szafranski K."/>
            <person name="Schliwa M."/>
        </authorList>
    </citation>
    <scope>NUCLEOTIDE SEQUENCE [LARGE SCALE GENOMIC DNA]</scope>
</reference>
<evidence type="ECO:0000313" key="4">
    <source>
        <dbReference type="Proteomes" id="UP000023152"/>
    </source>
</evidence>
<dbReference type="InterPro" id="IPR035927">
    <property type="entry name" value="DUSP-like_sf"/>
</dbReference>
<dbReference type="Pfam" id="PF06337">
    <property type="entry name" value="DUSP"/>
    <property type="match status" value="1"/>
</dbReference>
<accession>X6NDK7</accession>
<sequence>VAITINVTTWKALVEQFGSLMDMPPLYAFPKQTDEEPTTATATNTLWLLSFAFANNCAECKQQILVHQKNFENNKVGAFKSQNQLPFVALSMKWVIQWRNWILNKTQDIPGPIDNRHIADKNRKLKEGVKIEEDYICVPLSVWNFLQNIYNGGPRVIIDFQPNNKDNANDSHHDGDNILPSL</sequence>
<name>X6NDK7_RETFI</name>